<dbReference type="Gene3D" id="1.10.10.10">
    <property type="entry name" value="Winged helix-like DNA-binding domain superfamily/Winged helix DNA-binding domain"/>
    <property type="match status" value="1"/>
</dbReference>
<keyword evidence="4" id="KW-1185">Reference proteome</keyword>
<evidence type="ECO:0000256" key="1">
    <source>
        <dbReference type="ARBA" id="ARBA00004496"/>
    </source>
</evidence>
<feature type="domain" description="HTH marR-type" evidence="2">
    <location>
        <begin position="12"/>
        <end position="142"/>
    </location>
</feature>
<dbReference type="AlphaFoldDB" id="A0A0L6CKR6"/>
<dbReference type="PATRIC" id="fig|1631356.3.peg.3290"/>
<dbReference type="EMBL" id="LAIR01000002">
    <property type="protein sequence ID" value="KNX38391.1"/>
    <property type="molecule type" value="Genomic_DNA"/>
</dbReference>
<dbReference type="PROSITE" id="PS50995">
    <property type="entry name" value="HTH_MARR_2"/>
    <property type="match status" value="1"/>
</dbReference>
<name>A0A0L6CKR6_9MICO</name>
<proteinExistence type="predicted"/>
<evidence type="ECO:0000313" key="3">
    <source>
        <dbReference type="EMBL" id="KNX38391.1"/>
    </source>
</evidence>
<dbReference type="RefSeq" id="WP_050670845.1">
    <property type="nucleotide sequence ID" value="NZ_LAIR01000002.1"/>
</dbReference>
<sequence>MTAVNDDALLLENQVCYALALAARGVIGAYREVLTPLGLTHPQYLAMLALWQHEPQTNRSLSDALRLDPGTVTPLLRRLENLGYIRRARAQNDERTVEIHLTPEGRALRTRAEHIPSIMIRRLGLQDTDLHELNALLHRLVASAEHATDLTADELKALGSA</sequence>
<dbReference type="GO" id="GO:0005737">
    <property type="term" value="C:cytoplasm"/>
    <property type="evidence" value="ECO:0007669"/>
    <property type="project" value="UniProtKB-SubCell"/>
</dbReference>
<dbReference type="Pfam" id="PF01047">
    <property type="entry name" value="MarR"/>
    <property type="match status" value="1"/>
</dbReference>
<dbReference type="InterPro" id="IPR000835">
    <property type="entry name" value="HTH_MarR-typ"/>
</dbReference>
<reference evidence="4" key="1">
    <citation type="submission" date="2015-03" db="EMBL/GenBank/DDBJ databases">
        <title>Luteipulveratus halotolerans sp. nov., a novel actinobacterium (Dermacoccaceae) from Sarawak, Malaysia.</title>
        <authorList>
            <person name="Juboi H."/>
            <person name="Basik A."/>
            <person name="Shamsul S.S."/>
            <person name="Arnold P."/>
            <person name="Schmitt E.K."/>
            <person name="Sanglier J.-J."/>
            <person name="Yeo T."/>
        </authorList>
    </citation>
    <scope>NUCLEOTIDE SEQUENCE [LARGE SCALE GENOMIC DNA]</scope>
    <source>
        <strain evidence="4">C296001</strain>
    </source>
</reference>
<gene>
    <name evidence="3" type="ORF">VV01_16565</name>
</gene>
<evidence type="ECO:0000313" key="4">
    <source>
        <dbReference type="Proteomes" id="UP000037397"/>
    </source>
</evidence>
<dbReference type="GO" id="GO:0003700">
    <property type="term" value="F:DNA-binding transcription factor activity"/>
    <property type="evidence" value="ECO:0007669"/>
    <property type="project" value="InterPro"/>
</dbReference>
<comment type="caution">
    <text evidence="3">The sequence shown here is derived from an EMBL/GenBank/DDBJ whole genome shotgun (WGS) entry which is preliminary data.</text>
</comment>
<dbReference type="PANTHER" id="PTHR33164:SF5">
    <property type="entry name" value="ORGANIC HYDROPEROXIDE RESISTANCE TRANSCRIPTIONAL REGULATOR"/>
    <property type="match status" value="1"/>
</dbReference>
<dbReference type="SMART" id="SM00347">
    <property type="entry name" value="HTH_MARR"/>
    <property type="match status" value="1"/>
</dbReference>
<comment type="subcellular location">
    <subcellularLocation>
        <location evidence="1">Cytoplasm</location>
    </subcellularLocation>
</comment>
<organism evidence="3 4">
    <name type="scientific">Luteipulveratus halotolerans</name>
    <dbReference type="NCBI Taxonomy" id="1631356"/>
    <lineage>
        <taxon>Bacteria</taxon>
        <taxon>Bacillati</taxon>
        <taxon>Actinomycetota</taxon>
        <taxon>Actinomycetes</taxon>
        <taxon>Micrococcales</taxon>
        <taxon>Dermacoccaceae</taxon>
        <taxon>Luteipulveratus</taxon>
    </lineage>
</organism>
<evidence type="ECO:0000259" key="2">
    <source>
        <dbReference type="PROSITE" id="PS50995"/>
    </source>
</evidence>
<dbReference type="GO" id="GO:0006950">
    <property type="term" value="P:response to stress"/>
    <property type="evidence" value="ECO:0007669"/>
    <property type="project" value="TreeGrafter"/>
</dbReference>
<accession>A0A0L6CKR6</accession>
<dbReference type="InterPro" id="IPR036390">
    <property type="entry name" value="WH_DNA-bd_sf"/>
</dbReference>
<dbReference type="Proteomes" id="UP000037397">
    <property type="component" value="Unassembled WGS sequence"/>
</dbReference>
<dbReference type="SUPFAM" id="SSF46785">
    <property type="entry name" value="Winged helix' DNA-binding domain"/>
    <property type="match status" value="1"/>
</dbReference>
<dbReference type="InterPro" id="IPR039422">
    <property type="entry name" value="MarR/SlyA-like"/>
</dbReference>
<dbReference type="STRING" id="1631356.VV01_16565"/>
<dbReference type="PANTHER" id="PTHR33164">
    <property type="entry name" value="TRANSCRIPTIONAL REGULATOR, MARR FAMILY"/>
    <property type="match status" value="1"/>
</dbReference>
<protein>
    <submittedName>
        <fullName evidence="3">MarR family transcriptional regulator</fullName>
    </submittedName>
</protein>
<dbReference type="PRINTS" id="PR00598">
    <property type="entry name" value="HTHMARR"/>
</dbReference>
<dbReference type="InterPro" id="IPR036388">
    <property type="entry name" value="WH-like_DNA-bd_sf"/>
</dbReference>